<dbReference type="NCBIfam" id="TIGR01350">
    <property type="entry name" value="lipoamide_DH"/>
    <property type="match status" value="1"/>
</dbReference>
<gene>
    <name evidence="16" type="primary">lpdA</name>
    <name evidence="16" type="ORF">Q4T40_17925</name>
</gene>
<comment type="catalytic activity">
    <reaction evidence="12 13">
        <text>N(6)-[(R)-dihydrolipoyl]-L-lysyl-[protein] + NAD(+) = N(6)-[(R)-lipoyl]-L-lysyl-[protein] + NADH + H(+)</text>
        <dbReference type="Rhea" id="RHEA:15045"/>
        <dbReference type="Rhea" id="RHEA-COMP:10474"/>
        <dbReference type="Rhea" id="RHEA-COMP:10475"/>
        <dbReference type="ChEBI" id="CHEBI:15378"/>
        <dbReference type="ChEBI" id="CHEBI:57540"/>
        <dbReference type="ChEBI" id="CHEBI:57945"/>
        <dbReference type="ChEBI" id="CHEBI:83099"/>
        <dbReference type="ChEBI" id="CHEBI:83100"/>
        <dbReference type="EC" id="1.8.1.4"/>
    </reaction>
</comment>
<evidence type="ECO:0000256" key="7">
    <source>
        <dbReference type="ARBA" id="ARBA00022827"/>
    </source>
</evidence>
<dbReference type="InterPro" id="IPR001100">
    <property type="entry name" value="Pyr_nuc-diS_OxRdtase"/>
</dbReference>
<evidence type="ECO:0000259" key="14">
    <source>
        <dbReference type="Pfam" id="PF02852"/>
    </source>
</evidence>
<dbReference type="RefSeq" id="WP_413781577.1">
    <property type="nucleotide sequence ID" value="NZ_JAUOZS010000001.1"/>
</dbReference>
<reference evidence="16 17" key="1">
    <citation type="submission" date="2023-07" db="EMBL/GenBank/DDBJ databases">
        <title>The novel representative of Negativicutes class, Anaeroselena agilis gen. nov. sp. nov.</title>
        <authorList>
            <person name="Prokofeva M.I."/>
            <person name="Elcheninov A.G."/>
            <person name="Klyukina A."/>
            <person name="Kublanov I.V."/>
            <person name="Frolov E.N."/>
            <person name="Podosokorskaya O.A."/>
        </authorList>
    </citation>
    <scope>NUCLEOTIDE SEQUENCE [LARGE SCALE GENOMIC DNA]</scope>
    <source>
        <strain evidence="16 17">4137-cl</strain>
    </source>
</reference>
<evidence type="ECO:0000313" key="17">
    <source>
        <dbReference type="Proteomes" id="UP001254848"/>
    </source>
</evidence>
<dbReference type="InterPro" id="IPR023753">
    <property type="entry name" value="FAD/NAD-binding_dom"/>
</dbReference>
<keyword evidence="7 13" id="KW-0274">FAD</keyword>
<dbReference type="GO" id="GO:0004148">
    <property type="term" value="F:dihydrolipoyl dehydrogenase (NADH) activity"/>
    <property type="evidence" value="ECO:0007669"/>
    <property type="project" value="UniProtKB-EC"/>
</dbReference>
<evidence type="ECO:0000256" key="8">
    <source>
        <dbReference type="ARBA" id="ARBA00023002"/>
    </source>
</evidence>
<evidence type="ECO:0000256" key="4">
    <source>
        <dbReference type="ARBA" id="ARBA00016961"/>
    </source>
</evidence>
<name>A0ABU3P257_9FIRM</name>
<dbReference type="EMBL" id="JAUOZS010000001">
    <property type="protein sequence ID" value="MDT8903116.1"/>
    <property type="molecule type" value="Genomic_DNA"/>
</dbReference>
<keyword evidence="9 13" id="KW-0520">NAD</keyword>
<keyword evidence="6 13" id="KW-0285">Flavoprotein</keyword>
<dbReference type="EC" id="1.8.1.4" evidence="3 13"/>
<accession>A0ABU3P257</accession>
<comment type="caution">
    <text evidence="16">The sequence shown here is derived from an EMBL/GenBank/DDBJ whole genome shotgun (WGS) entry which is preliminary data.</text>
</comment>
<keyword evidence="5" id="KW-0963">Cytoplasm</keyword>
<dbReference type="Pfam" id="PF07992">
    <property type="entry name" value="Pyr_redox_2"/>
    <property type="match status" value="1"/>
</dbReference>
<keyword evidence="11 13" id="KW-0676">Redox-active center</keyword>
<comment type="similarity">
    <text evidence="2 13">Belongs to the class-I pyridine nucleotide-disulfide oxidoreductase family.</text>
</comment>
<keyword evidence="8 13" id="KW-0560">Oxidoreductase</keyword>
<feature type="domain" description="FAD/NAD(P)-binding" evidence="15">
    <location>
        <begin position="2"/>
        <end position="322"/>
    </location>
</feature>
<evidence type="ECO:0000256" key="11">
    <source>
        <dbReference type="ARBA" id="ARBA00023284"/>
    </source>
</evidence>
<comment type="miscellaneous">
    <text evidence="13">The active site is a redox-active disulfide bond.</text>
</comment>
<dbReference type="Proteomes" id="UP001254848">
    <property type="component" value="Unassembled WGS sequence"/>
</dbReference>
<dbReference type="SUPFAM" id="SSF55424">
    <property type="entry name" value="FAD/NAD-linked reductases, dimerisation (C-terminal) domain"/>
    <property type="match status" value="1"/>
</dbReference>
<proteinExistence type="inferred from homology"/>
<evidence type="ECO:0000313" key="16">
    <source>
        <dbReference type="EMBL" id="MDT8903116.1"/>
    </source>
</evidence>
<dbReference type="PROSITE" id="PS00076">
    <property type="entry name" value="PYRIDINE_REDOX_1"/>
    <property type="match status" value="1"/>
</dbReference>
<organism evidence="16 17">
    <name type="scientific">Anaeroselena agilis</name>
    <dbReference type="NCBI Taxonomy" id="3063788"/>
    <lineage>
        <taxon>Bacteria</taxon>
        <taxon>Bacillati</taxon>
        <taxon>Bacillota</taxon>
        <taxon>Negativicutes</taxon>
        <taxon>Acetonemataceae</taxon>
        <taxon>Anaeroselena</taxon>
    </lineage>
</organism>
<sequence>MYDIAVVGGGPGGYTAAIRAAQLGARVLLVEKEKLGGVCLNRGCIPTKTLLRSAERWQSLQDCAAFGLRAENIGFDFAAVMARKDQVVGQLQAGVVQLVAANGIEVRYGEAALAGPGALAVSSHAGREEFAVCKIILATGSEPMRLPVPGADLPGVLTSDEVLALDAVPRSMVVVGSGAVGVEFAAIFRAFGCQVTVVEMLPTLLPSIDADLVKRMALLLRKQGIKMLTGAKVTGIRPGPDGLTVAVTTADGKELELVAEKVLAAAGRQPIVGGLGLEAAGVAFDRKGIEVNAMMETNVAGIYAVGDVTGRYMWAHAASGEGLAAVESALGGAVEMDYGAIPGCIFTAPEIAAVGLTEQEALAAGRRVKTGRFNFAANGKAVSMGEADGLVKVVADADDGKLLGMHILGPHASDLVMEGAIAIRHGLTAEDIGKVIHPHPTLAETVMESVHALEGRAIHLARTPLTKRGGG</sequence>
<evidence type="ECO:0000259" key="15">
    <source>
        <dbReference type="Pfam" id="PF07992"/>
    </source>
</evidence>
<dbReference type="PIRSF" id="PIRSF000350">
    <property type="entry name" value="Mercury_reductase_MerA"/>
    <property type="match status" value="1"/>
</dbReference>
<dbReference type="PRINTS" id="PR00411">
    <property type="entry name" value="PNDRDTASEI"/>
</dbReference>
<dbReference type="InterPro" id="IPR006258">
    <property type="entry name" value="Lipoamide_DH"/>
</dbReference>
<dbReference type="InterPro" id="IPR016156">
    <property type="entry name" value="FAD/NAD-linked_Rdtase_dimer_sf"/>
</dbReference>
<dbReference type="InterPro" id="IPR004099">
    <property type="entry name" value="Pyr_nucl-diS_OxRdtase_dimer"/>
</dbReference>
<dbReference type="InterPro" id="IPR012999">
    <property type="entry name" value="Pyr_OxRdtase_I_AS"/>
</dbReference>
<comment type="subcellular location">
    <subcellularLocation>
        <location evidence="1">Cytoplasm</location>
    </subcellularLocation>
</comment>
<dbReference type="Gene3D" id="3.50.50.60">
    <property type="entry name" value="FAD/NAD(P)-binding domain"/>
    <property type="match status" value="2"/>
</dbReference>
<evidence type="ECO:0000256" key="2">
    <source>
        <dbReference type="ARBA" id="ARBA00007532"/>
    </source>
</evidence>
<evidence type="ECO:0000256" key="1">
    <source>
        <dbReference type="ARBA" id="ARBA00004496"/>
    </source>
</evidence>
<dbReference type="PANTHER" id="PTHR22912:SF217">
    <property type="entry name" value="DIHYDROLIPOYL DEHYDROGENASE"/>
    <property type="match status" value="1"/>
</dbReference>
<keyword evidence="10" id="KW-1015">Disulfide bond</keyword>
<evidence type="ECO:0000256" key="6">
    <source>
        <dbReference type="ARBA" id="ARBA00022630"/>
    </source>
</evidence>
<feature type="domain" description="Pyridine nucleotide-disulphide oxidoreductase dimerisation" evidence="14">
    <location>
        <begin position="341"/>
        <end position="449"/>
    </location>
</feature>
<dbReference type="InterPro" id="IPR050151">
    <property type="entry name" value="Class-I_Pyr_Nuc-Dis_Oxidored"/>
</dbReference>
<evidence type="ECO:0000256" key="10">
    <source>
        <dbReference type="ARBA" id="ARBA00023157"/>
    </source>
</evidence>
<dbReference type="Pfam" id="PF02852">
    <property type="entry name" value="Pyr_redox_dim"/>
    <property type="match status" value="1"/>
</dbReference>
<evidence type="ECO:0000256" key="9">
    <source>
        <dbReference type="ARBA" id="ARBA00023027"/>
    </source>
</evidence>
<dbReference type="SUPFAM" id="SSF51905">
    <property type="entry name" value="FAD/NAD(P)-binding domain"/>
    <property type="match status" value="1"/>
</dbReference>
<evidence type="ECO:0000256" key="13">
    <source>
        <dbReference type="RuleBase" id="RU003692"/>
    </source>
</evidence>
<protein>
    <recommendedName>
        <fullName evidence="4 13">Dihydrolipoyl dehydrogenase</fullName>
        <ecNumber evidence="3 13">1.8.1.4</ecNumber>
    </recommendedName>
</protein>
<dbReference type="PRINTS" id="PR00368">
    <property type="entry name" value="FADPNR"/>
</dbReference>
<keyword evidence="17" id="KW-1185">Reference proteome</keyword>
<comment type="cofactor">
    <cofactor evidence="13">
        <name>FAD</name>
        <dbReference type="ChEBI" id="CHEBI:57692"/>
    </cofactor>
    <text evidence="13">Binds 1 FAD per subunit.</text>
</comment>
<evidence type="ECO:0000256" key="12">
    <source>
        <dbReference type="ARBA" id="ARBA00049187"/>
    </source>
</evidence>
<dbReference type="InterPro" id="IPR036188">
    <property type="entry name" value="FAD/NAD-bd_sf"/>
</dbReference>
<dbReference type="Gene3D" id="3.30.390.30">
    <property type="match status" value="1"/>
</dbReference>
<dbReference type="PANTHER" id="PTHR22912">
    <property type="entry name" value="DISULFIDE OXIDOREDUCTASE"/>
    <property type="match status" value="1"/>
</dbReference>
<evidence type="ECO:0000256" key="5">
    <source>
        <dbReference type="ARBA" id="ARBA00022490"/>
    </source>
</evidence>
<evidence type="ECO:0000256" key="3">
    <source>
        <dbReference type="ARBA" id="ARBA00012608"/>
    </source>
</evidence>